<dbReference type="EMBL" id="JAAGNX010000003">
    <property type="protein sequence ID" value="NDV63285.1"/>
    <property type="molecule type" value="Genomic_DNA"/>
</dbReference>
<name>A0A6B2M657_9BACT</name>
<accession>A0A6B2M657</accession>
<keyword evidence="2" id="KW-0479">Metal-binding</keyword>
<proteinExistence type="predicted"/>
<keyword evidence="10" id="KW-1185">Reference proteome</keyword>
<dbReference type="GO" id="GO:0046872">
    <property type="term" value="F:metal ion binding"/>
    <property type="evidence" value="ECO:0007669"/>
    <property type="project" value="UniProtKB-KW"/>
</dbReference>
<dbReference type="Gene3D" id="3.30.420.10">
    <property type="entry name" value="Ribonuclease H-like superfamily/Ribonuclease H"/>
    <property type="match status" value="1"/>
</dbReference>
<dbReference type="GO" id="GO:0003676">
    <property type="term" value="F:nucleic acid binding"/>
    <property type="evidence" value="ECO:0007669"/>
    <property type="project" value="InterPro"/>
</dbReference>
<organism evidence="9 10">
    <name type="scientific">Oceanipulchritudo coccoides</name>
    <dbReference type="NCBI Taxonomy" id="2706888"/>
    <lineage>
        <taxon>Bacteria</taxon>
        <taxon>Pseudomonadati</taxon>
        <taxon>Verrucomicrobiota</taxon>
        <taxon>Opitutia</taxon>
        <taxon>Puniceicoccales</taxon>
        <taxon>Oceanipulchritudinaceae</taxon>
        <taxon>Oceanipulchritudo</taxon>
    </lineage>
</organism>
<dbReference type="InterPro" id="IPR012337">
    <property type="entry name" value="RNaseH-like_sf"/>
</dbReference>
<evidence type="ECO:0000256" key="1">
    <source>
        <dbReference type="ARBA" id="ARBA00022722"/>
    </source>
</evidence>
<dbReference type="Proteomes" id="UP000478417">
    <property type="component" value="Unassembled WGS sequence"/>
</dbReference>
<feature type="domain" description="3'-5' exonuclease" evidence="8">
    <location>
        <begin position="24"/>
        <end position="193"/>
    </location>
</feature>
<dbReference type="PANTHER" id="PTHR13620:SF109">
    <property type="entry name" value="3'-5' EXONUCLEASE"/>
    <property type="match status" value="1"/>
</dbReference>
<dbReference type="InterPro" id="IPR002562">
    <property type="entry name" value="3'-5'_exonuclease_dom"/>
</dbReference>
<dbReference type="InterPro" id="IPR036397">
    <property type="entry name" value="RNaseH_sf"/>
</dbReference>
<gene>
    <name evidence="9" type="ORF">G0Q06_12540</name>
</gene>
<keyword evidence="4 9" id="KW-0269">Exonuclease</keyword>
<protein>
    <recommendedName>
        <fullName evidence="6">3'-5' exonuclease</fullName>
    </recommendedName>
    <alternativeName>
        <fullName evidence="7">Werner Syndrome-like exonuclease</fullName>
    </alternativeName>
</protein>
<dbReference type="SUPFAM" id="SSF53098">
    <property type="entry name" value="Ribonuclease H-like"/>
    <property type="match status" value="1"/>
</dbReference>
<dbReference type="PANTHER" id="PTHR13620">
    <property type="entry name" value="3-5 EXONUCLEASE"/>
    <property type="match status" value="1"/>
</dbReference>
<comment type="caution">
    <text evidence="9">The sequence shown here is derived from an EMBL/GenBank/DDBJ whole genome shotgun (WGS) entry which is preliminary data.</text>
</comment>
<dbReference type="AlphaFoldDB" id="A0A6B2M657"/>
<evidence type="ECO:0000256" key="7">
    <source>
        <dbReference type="ARBA" id="ARBA00042761"/>
    </source>
</evidence>
<evidence type="ECO:0000256" key="6">
    <source>
        <dbReference type="ARBA" id="ARBA00040531"/>
    </source>
</evidence>
<evidence type="ECO:0000256" key="2">
    <source>
        <dbReference type="ARBA" id="ARBA00022723"/>
    </source>
</evidence>
<dbReference type="SMART" id="SM00474">
    <property type="entry name" value="35EXOc"/>
    <property type="match status" value="1"/>
</dbReference>
<evidence type="ECO:0000313" key="10">
    <source>
        <dbReference type="Proteomes" id="UP000478417"/>
    </source>
</evidence>
<sequence>MSPAIKITKEEINDLPLNAYEGPITIVDDDEKLAKALKELRKEKILGFDTESRPSFKKGQNYPASLIQLGGEHHIWLFQISNFASLDALWEILADEEIIKAGVAIADDIKKLQELQDFTPGGFVEIATLSTQAGILNTGLRSLAALLLGFRISKRAQVSNWAKNTLTDIQIQYAATDAWVSRELYLHMQQLSQRAAARAKTASS</sequence>
<keyword evidence="1" id="KW-0540">Nuclease</keyword>
<dbReference type="RefSeq" id="WP_163966623.1">
    <property type="nucleotide sequence ID" value="NZ_JAAGNX010000003.1"/>
</dbReference>
<reference evidence="9 10" key="1">
    <citation type="submission" date="2020-02" db="EMBL/GenBank/DDBJ databases">
        <title>Albibacoteraceae fam. nov., the first described family within the subdivision 4 Verrucomicrobia.</title>
        <authorList>
            <person name="Xi F."/>
        </authorList>
    </citation>
    <scope>NUCLEOTIDE SEQUENCE [LARGE SCALE GENOMIC DNA]</scope>
    <source>
        <strain evidence="9 10">CK1056</strain>
    </source>
</reference>
<evidence type="ECO:0000256" key="3">
    <source>
        <dbReference type="ARBA" id="ARBA00022801"/>
    </source>
</evidence>
<evidence type="ECO:0000256" key="4">
    <source>
        <dbReference type="ARBA" id="ARBA00022839"/>
    </source>
</evidence>
<evidence type="ECO:0000313" key="9">
    <source>
        <dbReference type="EMBL" id="NDV63285.1"/>
    </source>
</evidence>
<dbReference type="Pfam" id="PF01612">
    <property type="entry name" value="DNA_pol_A_exo1"/>
    <property type="match status" value="1"/>
</dbReference>
<evidence type="ECO:0000256" key="5">
    <source>
        <dbReference type="ARBA" id="ARBA00022842"/>
    </source>
</evidence>
<dbReference type="GO" id="GO:0008408">
    <property type="term" value="F:3'-5' exonuclease activity"/>
    <property type="evidence" value="ECO:0007669"/>
    <property type="project" value="InterPro"/>
</dbReference>
<evidence type="ECO:0000259" key="8">
    <source>
        <dbReference type="SMART" id="SM00474"/>
    </source>
</evidence>
<dbReference type="CDD" id="cd06141">
    <property type="entry name" value="WRN_exo"/>
    <property type="match status" value="1"/>
</dbReference>
<keyword evidence="5" id="KW-0460">Magnesium</keyword>
<keyword evidence="3" id="KW-0378">Hydrolase</keyword>
<dbReference type="GO" id="GO:0006139">
    <property type="term" value="P:nucleobase-containing compound metabolic process"/>
    <property type="evidence" value="ECO:0007669"/>
    <property type="project" value="InterPro"/>
</dbReference>
<dbReference type="InterPro" id="IPR051132">
    <property type="entry name" value="3-5_Exonuclease_domain"/>
</dbReference>